<keyword evidence="8" id="KW-1185">Reference proteome</keyword>
<evidence type="ECO:0000256" key="2">
    <source>
        <dbReference type="ARBA" id="ARBA00022771"/>
    </source>
</evidence>
<evidence type="ECO:0000259" key="6">
    <source>
        <dbReference type="PROSITE" id="PS50089"/>
    </source>
</evidence>
<keyword evidence="2 4" id="KW-0863">Zinc-finger</keyword>
<reference evidence="7" key="1">
    <citation type="submission" date="2022-08" db="EMBL/GenBank/DDBJ databases">
        <authorList>
            <person name="Giroux E."/>
            <person name="Giroux E."/>
        </authorList>
    </citation>
    <scope>NUCLEOTIDE SEQUENCE</scope>
    <source>
        <strain evidence="7">H1091258</strain>
    </source>
</reference>
<feature type="region of interest" description="Disordered" evidence="5">
    <location>
        <begin position="129"/>
        <end position="180"/>
    </location>
</feature>
<gene>
    <name evidence="7" type="ORF">CGXH109_LOCUS11955</name>
</gene>
<dbReference type="AlphaFoldDB" id="A0A9W4RJU4"/>
<keyword evidence="3" id="KW-0862">Zinc</keyword>
<dbReference type="Gene3D" id="3.30.40.10">
    <property type="entry name" value="Zinc/RING finger domain, C3HC4 (zinc finger)"/>
    <property type="match status" value="1"/>
</dbReference>
<dbReference type="PROSITE" id="PS50089">
    <property type="entry name" value="ZF_RING_2"/>
    <property type="match status" value="1"/>
</dbReference>
<dbReference type="CDD" id="cd16449">
    <property type="entry name" value="RING-HC"/>
    <property type="match status" value="1"/>
</dbReference>
<evidence type="ECO:0000256" key="5">
    <source>
        <dbReference type="SAM" id="MobiDB-lite"/>
    </source>
</evidence>
<evidence type="ECO:0000313" key="8">
    <source>
        <dbReference type="Proteomes" id="UP001152533"/>
    </source>
</evidence>
<dbReference type="PROSITE" id="PS00518">
    <property type="entry name" value="ZF_RING_1"/>
    <property type="match status" value="1"/>
</dbReference>
<dbReference type="GO" id="GO:0008270">
    <property type="term" value="F:zinc ion binding"/>
    <property type="evidence" value="ECO:0007669"/>
    <property type="project" value="UniProtKB-KW"/>
</dbReference>
<evidence type="ECO:0000256" key="3">
    <source>
        <dbReference type="ARBA" id="ARBA00022833"/>
    </source>
</evidence>
<dbReference type="SUPFAM" id="SSF57850">
    <property type="entry name" value="RING/U-box"/>
    <property type="match status" value="1"/>
</dbReference>
<feature type="domain" description="RING-type" evidence="6">
    <location>
        <begin position="42"/>
        <end position="86"/>
    </location>
</feature>
<accession>A0A9W4RJU4</accession>
<protein>
    <recommendedName>
        <fullName evidence="6">RING-type domain-containing protein</fullName>
    </recommendedName>
</protein>
<keyword evidence="1" id="KW-0479">Metal-binding</keyword>
<evidence type="ECO:0000313" key="7">
    <source>
        <dbReference type="EMBL" id="CAI0642202.1"/>
    </source>
</evidence>
<feature type="compositionally biased region" description="Basic and acidic residues" evidence="5">
    <location>
        <begin position="138"/>
        <end position="147"/>
    </location>
</feature>
<proteinExistence type="predicted"/>
<dbReference type="Pfam" id="PF13920">
    <property type="entry name" value="zf-C3HC4_3"/>
    <property type="match status" value="1"/>
</dbReference>
<evidence type="ECO:0000256" key="4">
    <source>
        <dbReference type="PROSITE-ProRule" id="PRU00175"/>
    </source>
</evidence>
<name>A0A9W4RJU4_9PEZI</name>
<dbReference type="InterPro" id="IPR017907">
    <property type="entry name" value="Znf_RING_CS"/>
</dbReference>
<dbReference type="EMBL" id="CAMGZC010000045">
    <property type="protein sequence ID" value="CAI0642202.1"/>
    <property type="molecule type" value="Genomic_DNA"/>
</dbReference>
<dbReference type="InterPro" id="IPR013083">
    <property type="entry name" value="Znf_RING/FYVE/PHD"/>
</dbReference>
<organism evidence="7 8">
    <name type="scientific">Colletotrichum noveboracense</name>
    <dbReference type="NCBI Taxonomy" id="2664923"/>
    <lineage>
        <taxon>Eukaryota</taxon>
        <taxon>Fungi</taxon>
        <taxon>Dikarya</taxon>
        <taxon>Ascomycota</taxon>
        <taxon>Pezizomycotina</taxon>
        <taxon>Sordariomycetes</taxon>
        <taxon>Hypocreomycetidae</taxon>
        <taxon>Glomerellales</taxon>
        <taxon>Glomerellaceae</taxon>
        <taxon>Colletotrichum</taxon>
        <taxon>Colletotrichum gloeosporioides species complex</taxon>
    </lineage>
</organism>
<evidence type="ECO:0000256" key="1">
    <source>
        <dbReference type="ARBA" id="ARBA00022723"/>
    </source>
</evidence>
<dbReference type="InterPro" id="IPR001841">
    <property type="entry name" value="Znf_RING"/>
</dbReference>
<dbReference type="Proteomes" id="UP001152533">
    <property type="component" value="Unassembled WGS sequence"/>
</dbReference>
<feature type="compositionally biased region" description="Basic and acidic residues" evidence="5">
    <location>
        <begin position="162"/>
        <end position="177"/>
    </location>
</feature>
<comment type="caution">
    <text evidence="7">The sequence shown here is derived from an EMBL/GenBank/DDBJ whole genome shotgun (WGS) entry which is preliminary data.</text>
</comment>
<sequence length="229" mass="26181">MAKSQKHAITGVEDIVVNTGDLISELRKAQHILRDIVRDSRCCVCWDVLQRTYVGQCGHSICMKCASPMFMAITEEIQLAKCPLCQEVITHFHLPERGGPPKIMHSYTIDHIYEPLRLWAAENMSTETGELTTSPEIVPRRLEHGDNSQDDENGESTSGVLRRLEPARKSQDDKNCESTDETMEPFHWAALLLITRRKCTEDLKGVIEMFEKLYHFLNEVASEPLWLWA</sequence>